<keyword evidence="1" id="KW-0614">Plasmid</keyword>
<dbReference type="EMBL" id="CP024791">
    <property type="protein sequence ID" value="AUB43675.1"/>
    <property type="molecule type" value="Genomic_DNA"/>
</dbReference>
<geneLocation type="plasmid" evidence="2">
    <name>pnfsy06</name>
</geneLocation>
<keyword evidence="2" id="KW-1185">Reference proteome</keyword>
<evidence type="ECO:0000313" key="1">
    <source>
        <dbReference type="EMBL" id="AUB43675.1"/>
    </source>
</evidence>
<dbReference type="AlphaFoldDB" id="A0A2K8T9D2"/>
<dbReference type="KEGG" id="nfl:COO91_09859"/>
<evidence type="ECO:0000313" key="2">
    <source>
        <dbReference type="Proteomes" id="UP000232003"/>
    </source>
</evidence>
<protein>
    <submittedName>
        <fullName evidence="1">Uncharacterized protein</fullName>
    </submittedName>
</protein>
<dbReference type="Proteomes" id="UP000232003">
    <property type="component" value="Plasmid pNFSY06"/>
</dbReference>
<gene>
    <name evidence="1" type="ORF">COO91_09859</name>
</gene>
<proteinExistence type="predicted"/>
<accession>A0A2K8T9D2</accession>
<organism evidence="1 2">
    <name type="scientific">Nostoc flagelliforme CCNUN1</name>
    <dbReference type="NCBI Taxonomy" id="2038116"/>
    <lineage>
        <taxon>Bacteria</taxon>
        <taxon>Bacillati</taxon>
        <taxon>Cyanobacteriota</taxon>
        <taxon>Cyanophyceae</taxon>
        <taxon>Nostocales</taxon>
        <taxon>Nostocaceae</taxon>
        <taxon>Nostoc</taxon>
    </lineage>
</organism>
<sequence length="53" mass="5908">MPTGQTELALGKAVQLVEAIAISLKKMKKFKVKVLGRITNLYHISVGIYSSFW</sequence>
<reference evidence="1 2" key="1">
    <citation type="submission" date="2017-11" db="EMBL/GenBank/DDBJ databases">
        <title>Complete genome of a free-living desiccation-tolerant cyanobacterium and its photosynthetic adaptation to extreme terrestrial habitat.</title>
        <authorList>
            <person name="Shang J."/>
        </authorList>
    </citation>
    <scope>NUCLEOTIDE SEQUENCE [LARGE SCALE GENOMIC DNA]</scope>
    <source>
        <strain evidence="1 2">CCNUN1</strain>
        <plasmid evidence="2">pnfsy06</plasmid>
    </source>
</reference>
<name>A0A2K8T9D2_9NOSO</name>